<organism evidence="1 2">
    <name type="scientific">Candidatus Coprosoma intestinipullorum</name>
    <dbReference type="NCBI Taxonomy" id="2840752"/>
    <lineage>
        <taxon>Bacteria</taxon>
        <taxon>Bacillati</taxon>
        <taxon>Bacillota</taxon>
        <taxon>Bacillota incertae sedis</taxon>
        <taxon>Candidatus Coprosoma</taxon>
    </lineage>
</organism>
<dbReference type="AlphaFoldDB" id="A0A9D0ZRL3"/>
<accession>A0A9D0ZRL3</accession>
<evidence type="ECO:0000313" key="1">
    <source>
        <dbReference type="EMBL" id="HIQ91364.1"/>
    </source>
</evidence>
<reference evidence="1" key="2">
    <citation type="journal article" date="2021" name="PeerJ">
        <title>Extensive microbial diversity within the chicken gut microbiome revealed by metagenomics and culture.</title>
        <authorList>
            <person name="Gilroy R."/>
            <person name="Ravi A."/>
            <person name="Getino M."/>
            <person name="Pursley I."/>
            <person name="Horton D.L."/>
            <person name="Alikhan N.F."/>
            <person name="Baker D."/>
            <person name="Gharbi K."/>
            <person name="Hall N."/>
            <person name="Watson M."/>
            <person name="Adriaenssens E.M."/>
            <person name="Foster-Nyarko E."/>
            <person name="Jarju S."/>
            <person name="Secka A."/>
            <person name="Antonio M."/>
            <person name="Oren A."/>
            <person name="Chaudhuri R.R."/>
            <person name="La Ragione R."/>
            <person name="Hildebrand F."/>
            <person name="Pallen M.J."/>
        </authorList>
    </citation>
    <scope>NUCLEOTIDE SEQUENCE</scope>
    <source>
        <strain evidence="1">CHK147-3167</strain>
    </source>
</reference>
<dbReference type="EMBL" id="DVFV01000123">
    <property type="protein sequence ID" value="HIQ91364.1"/>
    <property type="molecule type" value="Genomic_DNA"/>
</dbReference>
<reference evidence="1" key="1">
    <citation type="submission" date="2020-10" db="EMBL/GenBank/DDBJ databases">
        <authorList>
            <person name="Gilroy R."/>
        </authorList>
    </citation>
    <scope>NUCLEOTIDE SEQUENCE</scope>
    <source>
        <strain evidence="1">CHK147-3167</strain>
    </source>
</reference>
<protein>
    <submittedName>
        <fullName evidence="1">Uncharacterized protein</fullName>
    </submittedName>
</protein>
<evidence type="ECO:0000313" key="2">
    <source>
        <dbReference type="Proteomes" id="UP000886786"/>
    </source>
</evidence>
<gene>
    <name evidence="1" type="ORF">IAB27_07075</name>
</gene>
<dbReference type="Proteomes" id="UP000886786">
    <property type="component" value="Unassembled WGS sequence"/>
</dbReference>
<comment type="caution">
    <text evidence="1">The sequence shown here is derived from an EMBL/GenBank/DDBJ whole genome shotgun (WGS) entry which is preliminary data.</text>
</comment>
<proteinExistence type="predicted"/>
<sequence>MNILDTLKNVKKATENYLKSVQTPDENYINKIYSYVINIENLDKEELKFLNDFINKYNPEIVTVTVAVPNLSVLKHQFKKMKPYEVSKPDAPIRRITNKKTVKEIGDHHAKVKVRLIKPALTLAA</sequence>
<name>A0A9D0ZRL3_9FIRM</name>